<reference evidence="1" key="1">
    <citation type="submission" date="2019-08" db="EMBL/GenBank/DDBJ databases">
        <authorList>
            <person name="Kucharzyk K."/>
            <person name="Murdoch R.W."/>
            <person name="Higgins S."/>
            <person name="Loffler F."/>
        </authorList>
    </citation>
    <scope>NUCLEOTIDE SEQUENCE</scope>
</reference>
<accession>A0A645DY33</accession>
<name>A0A645DY33_9ZZZZ</name>
<proteinExistence type="predicted"/>
<protein>
    <submittedName>
        <fullName evidence="1">Uncharacterized protein</fullName>
    </submittedName>
</protein>
<dbReference type="EMBL" id="VSSQ01041065">
    <property type="protein sequence ID" value="MPM94430.1"/>
    <property type="molecule type" value="Genomic_DNA"/>
</dbReference>
<evidence type="ECO:0000313" key="1">
    <source>
        <dbReference type="EMBL" id="MPM94430.1"/>
    </source>
</evidence>
<dbReference type="AlphaFoldDB" id="A0A645DY33"/>
<comment type="caution">
    <text evidence="1">The sequence shown here is derived from an EMBL/GenBank/DDBJ whole genome shotgun (WGS) entry which is preliminary data.</text>
</comment>
<sequence length="237" mass="26232">MELFDAIISGTKTRIEPMITHRWGYHTADAWADTGKNELVMQRDAAYELGGGENPFEEILGISVALMLRVAGGIHSGQEFRRCLQHYGDDPVGSNIRHYRLELVQGIRGKAPQEIGDHLLARTVQILSGDALGEIFEELLAAVAGDGLNGLDAGLKAERRKGACDFLGCCEIRGGGHVRNSFRYYQRAYRNDQGGFEKSLPLSGRLPMPWPVENQDVGCRCFFLVPVEPEDPRAEAF</sequence>
<gene>
    <name evidence="1" type="ORF">SDC9_141576</name>
</gene>
<organism evidence="1">
    <name type="scientific">bioreactor metagenome</name>
    <dbReference type="NCBI Taxonomy" id="1076179"/>
    <lineage>
        <taxon>unclassified sequences</taxon>
        <taxon>metagenomes</taxon>
        <taxon>ecological metagenomes</taxon>
    </lineage>
</organism>